<dbReference type="PIRSF" id="PIRSF002741">
    <property type="entry name" value="MppA"/>
    <property type="match status" value="1"/>
</dbReference>
<evidence type="ECO:0000256" key="1">
    <source>
        <dbReference type="ARBA" id="ARBA00004193"/>
    </source>
</evidence>
<evidence type="ECO:0000256" key="4">
    <source>
        <dbReference type="ARBA" id="ARBA00022729"/>
    </source>
</evidence>
<dbReference type="Proteomes" id="UP000628775">
    <property type="component" value="Unassembled WGS sequence"/>
</dbReference>
<dbReference type="InterPro" id="IPR039424">
    <property type="entry name" value="SBP_5"/>
</dbReference>
<dbReference type="InterPro" id="IPR000914">
    <property type="entry name" value="SBP_5_dom"/>
</dbReference>
<feature type="chain" id="PRO_5035246180" evidence="5">
    <location>
        <begin position="27"/>
        <end position="539"/>
    </location>
</feature>
<feature type="domain" description="Solute-binding protein family 5" evidence="6">
    <location>
        <begin position="89"/>
        <end position="456"/>
    </location>
</feature>
<evidence type="ECO:0000256" key="3">
    <source>
        <dbReference type="ARBA" id="ARBA00022448"/>
    </source>
</evidence>
<dbReference type="AlphaFoldDB" id="A0A8J2YDX3"/>
<evidence type="ECO:0000256" key="5">
    <source>
        <dbReference type="SAM" id="SignalP"/>
    </source>
</evidence>
<dbReference type="PROSITE" id="PS01040">
    <property type="entry name" value="SBP_BACTERIAL_5"/>
    <property type="match status" value="1"/>
</dbReference>
<comment type="similarity">
    <text evidence="2">Belongs to the bacterial solute-binding protein 5 family.</text>
</comment>
<reference evidence="7" key="1">
    <citation type="journal article" date="2014" name="Int. J. Syst. Evol. Microbiol.">
        <title>Complete genome sequence of Corynebacterium casei LMG S-19264T (=DSM 44701T), isolated from a smear-ripened cheese.</title>
        <authorList>
            <consortium name="US DOE Joint Genome Institute (JGI-PGF)"/>
            <person name="Walter F."/>
            <person name="Albersmeier A."/>
            <person name="Kalinowski J."/>
            <person name="Ruckert C."/>
        </authorList>
    </citation>
    <scope>NUCLEOTIDE SEQUENCE</scope>
    <source>
        <strain evidence="7">CGMCC 1.15371</strain>
    </source>
</reference>
<dbReference type="InterPro" id="IPR023765">
    <property type="entry name" value="SBP_5_CS"/>
</dbReference>
<keyword evidence="3" id="KW-0813">Transport</keyword>
<gene>
    <name evidence="7" type="ORF">GCM10011391_02140</name>
</gene>
<dbReference type="Gene3D" id="3.90.76.10">
    <property type="entry name" value="Dipeptide-binding Protein, Domain 1"/>
    <property type="match status" value="1"/>
</dbReference>
<dbReference type="GO" id="GO:0043190">
    <property type="term" value="C:ATP-binding cassette (ABC) transporter complex"/>
    <property type="evidence" value="ECO:0007669"/>
    <property type="project" value="InterPro"/>
</dbReference>
<sequence>MLKYMKVTLVTLIAIALLTACSYSSEGDQSSTSASDSGSGQAQKGGKVTIPIVADPTFNPWSPNAFAESNVVNRVLFDGLTKPGKDLQPSPDLATSWETSNDGLVWTFHLRKGVKWHDGKPFTADDVAYTFNDIALKKSLGANNASYFKSVKNVEVVDDHTVKFNLSSPFAALPAYLSYNTEILPKHIFEGKDPWNLTSFNKKNPVGTGPFKIKSYTSGQSVVLERNDDYWGDKAKLDEVEYKVLPDANTQIAQLLSGELSIFALSDLSSIDMLKNSPKVDVAGKDIPDFYWVIVNQKEKKYQDQRVRQAFEYAIDRKNIIKTVLKGYGKVANAAISPALSQYYTDDVKQYNYDPKKAKELLAEAGWKDTNGDGIVDKDGKPFTVNFEIGLQGNLKAIAQLVQQYLKIVGIDVKLKTMDWNSMIDKVVIQRDYDMTLNWWKYAADPDLSAYMHTGGGNNIPAFSNKELDELLEAGAQTSDVDKRKQIYNDAQKVMSEQLPYLFLFYPEEVLVKQKTLKGVPDLDYSDTLYYINEWYLKK</sequence>
<dbReference type="GO" id="GO:0042597">
    <property type="term" value="C:periplasmic space"/>
    <property type="evidence" value="ECO:0007669"/>
    <property type="project" value="UniProtKB-ARBA"/>
</dbReference>
<name>A0A8J2YDX3_9BACL</name>
<dbReference type="InterPro" id="IPR030678">
    <property type="entry name" value="Peptide/Ni-bd"/>
</dbReference>
<feature type="signal peptide" evidence="5">
    <location>
        <begin position="1"/>
        <end position="26"/>
    </location>
</feature>
<dbReference type="RefSeq" id="WP_188687984.1">
    <property type="nucleotide sequence ID" value="NZ_BMIR01000001.1"/>
</dbReference>
<keyword evidence="8" id="KW-1185">Reference proteome</keyword>
<accession>A0A8J2YDX3</accession>
<comment type="caution">
    <text evidence="7">The sequence shown here is derived from an EMBL/GenBank/DDBJ whole genome shotgun (WGS) entry which is preliminary data.</text>
</comment>
<dbReference type="PROSITE" id="PS51257">
    <property type="entry name" value="PROKAR_LIPOPROTEIN"/>
    <property type="match status" value="1"/>
</dbReference>
<evidence type="ECO:0000256" key="2">
    <source>
        <dbReference type="ARBA" id="ARBA00005695"/>
    </source>
</evidence>
<dbReference type="Gene3D" id="3.40.190.10">
    <property type="entry name" value="Periplasmic binding protein-like II"/>
    <property type="match status" value="1"/>
</dbReference>
<dbReference type="EMBL" id="BMIR01000001">
    <property type="protein sequence ID" value="GGE27351.1"/>
    <property type="molecule type" value="Genomic_DNA"/>
</dbReference>
<dbReference type="GO" id="GO:0015833">
    <property type="term" value="P:peptide transport"/>
    <property type="evidence" value="ECO:0007669"/>
    <property type="project" value="TreeGrafter"/>
</dbReference>
<dbReference type="Gene3D" id="3.10.105.10">
    <property type="entry name" value="Dipeptide-binding Protein, Domain 3"/>
    <property type="match status" value="1"/>
</dbReference>
<dbReference type="PANTHER" id="PTHR30290">
    <property type="entry name" value="PERIPLASMIC BINDING COMPONENT OF ABC TRANSPORTER"/>
    <property type="match status" value="1"/>
</dbReference>
<keyword evidence="4 5" id="KW-0732">Signal</keyword>
<reference evidence="7" key="2">
    <citation type="submission" date="2020-09" db="EMBL/GenBank/DDBJ databases">
        <authorList>
            <person name="Sun Q."/>
            <person name="Zhou Y."/>
        </authorList>
    </citation>
    <scope>NUCLEOTIDE SEQUENCE</scope>
    <source>
        <strain evidence="7">CGMCC 1.15371</strain>
    </source>
</reference>
<organism evidence="7 8">
    <name type="scientific">Pullulanibacillus camelliae</name>
    <dbReference type="NCBI Taxonomy" id="1707096"/>
    <lineage>
        <taxon>Bacteria</taxon>
        <taxon>Bacillati</taxon>
        <taxon>Bacillota</taxon>
        <taxon>Bacilli</taxon>
        <taxon>Bacillales</taxon>
        <taxon>Sporolactobacillaceae</taxon>
        <taxon>Pullulanibacillus</taxon>
    </lineage>
</organism>
<evidence type="ECO:0000259" key="6">
    <source>
        <dbReference type="Pfam" id="PF00496"/>
    </source>
</evidence>
<dbReference type="SUPFAM" id="SSF53850">
    <property type="entry name" value="Periplasmic binding protein-like II"/>
    <property type="match status" value="1"/>
</dbReference>
<dbReference type="FunFam" id="3.10.105.10:FF:000006">
    <property type="entry name" value="Peptide ABC transporter substrate-binding protein"/>
    <property type="match status" value="1"/>
</dbReference>
<proteinExistence type="inferred from homology"/>
<dbReference type="GO" id="GO:1904680">
    <property type="term" value="F:peptide transmembrane transporter activity"/>
    <property type="evidence" value="ECO:0007669"/>
    <property type="project" value="TreeGrafter"/>
</dbReference>
<evidence type="ECO:0000313" key="7">
    <source>
        <dbReference type="EMBL" id="GGE27351.1"/>
    </source>
</evidence>
<dbReference type="FunFam" id="3.90.76.10:FF:000004">
    <property type="entry name" value="Peptide ABC transporter substrate-binding protein"/>
    <property type="match status" value="1"/>
</dbReference>
<dbReference type="Pfam" id="PF00496">
    <property type="entry name" value="SBP_bac_5"/>
    <property type="match status" value="1"/>
</dbReference>
<dbReference type="PANTHER" id="PTHR30290:SF9">
    <property type="entry name" value="OLIGOPEPTIDE-BINDING PROTEIN APPA"/>
    <property type="match status" value="1"/>
</dbReference>
<comment type="subcellular location">
    <subcellularLocation>
        <location evidence="1">Cell membrane</location>
        <topology evidence="1">Lipid-anchor</topology>
    </subcellularLocation>
</comment>
<protein>
    <submittedName>
        <fullName evidence="7">Peptide-binding protein</fullName>
    </submittedName>
</protein>
<evidence type="ECO:0000313" key="8">
    <source>
        <dbReference type="Proteomes" id="UP000628775"/>
    </source>
</evidence>